<dbReference type="Proteomes" id="UP001432322">
    <property type="component" value="Unassembled WGS sequence"/>
</dbReference>
<feature type="non-terminal residue" evidence="2">
    <location>
        <position position="1"/>
    </location>
</feature>
<name>A0AAV5W226_9BILA</name>
<organism evidence="2 3">
    <name type="scientific">Pristionchus fissidentatus</name>
    <dbReference type="NCBI Taxonomy" id="1538716"/>
    <lineage>
        <taxon>Eukaryota</taxon>
        <taxon>Metazoa</taxon>
        <taxon>Ecdysozoa</taxon>
        <taxon>Nematoda</taxon>
        <taxon>Chromadorea</taxon>
        <taxon>Rhabditida</taxon>
        <taxon>Rhabditina</taxon>
        <taxon>Diplogasteromorpha</taxon>
        <taxon>Diplogasteroidea</taxon>
        <taxon>Neodiplogasteridae</taxon>
        <taxon>Pristionchus</taxon>
    </lineage>
</organism>
<comment type="caution">
    <text evidence="2">The sequence shown here is derived from an EMBL/GenBank/DDBJ whole genome shotgun (WGS) entry which is preliminary data.</text>
</comment>
<keyword evidence="1" id="KW-1133">Transmembrane helix</keyword>
<dbReference type="EMBL" id="BTSY01000004">
    <property type="protein sequence ID" value="GMT25882.1"/>
    <property type="molecule type" value="Genomic_DNA"/>
</dbReference>
<feature type="transmembrane region" description="Helical" evidence="1">
    <location>
        <begin position="20"/>
        <end position="45"/>
    </location>
</feature>
<keyword evidence="3" id="KW-1185">Reference proteome</keyword>
<evidence type="ECO:0000313" key="3">
    <source>
        <dbReference type="Proteomes" id="UP001432322"/>
    </source>
</evidence>
<gene>
    <name evidence="2" type="ORF">PFISCL1PPCAC_17179</name>
</gene>
<evidence type="ECO:0000256" key="1">
    <source>
        <dbReference type="SAM" id="Phobius"/>
    </source>
</evidence>
<protein>
    <submittedName>
        <fullName evidence="2">Uncharacterized protein</fullName>
    </submittedName>
</protein>
<accession>A0AAV5W226</accession>
<proteinExistence type="predicted"/>
<keyword evidence="1" id="KW-0472">Membrane</keyword>
<evidence type="ECO:0000313" key="2">
    <source>
        <dbReference type="EMBL" id="GMT25882.1"/>
    </source>
</evidence>
<reference evidence="2" key="1">
    <citation type="submission" date="2023-10" db="EMBL/GenBank/DDBJ databases">
        <title>Genome assembly of Pristionchus species.</title>
        <authorList>
            <person name="Yoshida K."/>
            <person name="Sommer R.J."/>
        </authorList>
    </citation>
    <scope>NUCLEOTIDE SEQUENCE</scope>
    <source>
        <strain evidence="2">RS5133</strain>
    </source>
</reference>
<sequence length="124" mass="13761">LPQTRCPPMAAAVTVYRSASLLQAVLLLTIVASLVPSACGLTFYVPPNMEVEKAVREMLSKMDETEKDNIRNYCDISSTKVPIPATQKSLIVMCEVLGFKPLIGQAKPKRSLVFDQVLRPSRYY</sequence>
<dbReference type="AlphaFoldDB" id="A0AAV5W226"/>
<keyword evidence="1" id="KW-0812">Transmembrane</keyword>